<keyword evidence="8 14" id="KW-0249">Electron transport</keyword>
<comment type="catalytic activity">
    <reaction evidence="13 14">
        <text>a ubiquinone + reduced [electron-transfer flavoprotein] = a ubiquinol + oxidized [electron-transfer flavoprotein] + H(+)</text>
        <dbReference type="Rhea" id="RHEA:24052"/>
        <dbReference type="Rhea" id="RHEA-COMP:9565"/>
        <dbReference type="Rhea" id="RHEA-COMP:9566"/>
        <dbReference type="Rhea" id="RHEA-COMP:10685"/>
        <dbReference type="Rhea" id="RHEA-COMP:10686"/>
        <dbReference type="ChEBI" id="CHEBI:15378"/>
        <dbReference type="ChEBI" id="CHEBI:16389"/>
        <dbReference type="ChEBI" id="CHEBI:17976"/>
        <dbReference type="ChEBI" id="CHEBI:57692"/>
        <dbReference type="ChEBI" id="CHEBI:58307"/>
        <dbReference type="EC" id="1.5.5.1"/>
    </reaction>
</comment>
<dbReference type="SUPFAM" id="SSF54373">
    <property type="entry name" value="FAD-linked reductases, C-terminal domain"/>
    <property type="match status" value="1"/>
</dbReference>
<evidence type="ECO:0000259" key="15">
    <source>
        <dbReference type="Pfam" id="PF05187"/>
    </source>
</evidence>
<dbReference type="InterPro" id="IPR007859">
    <property type="entry name" value="ETF-QO/FixX_C"/>
</dbReference>
<evidence type="ECO:0000259" key="16">
    <source>
        <dbReference type="Pfam" id="PF21162"/>
    </source>
</evidence>
<evidence type="ECO:0000256" key="11">
    <source>
        <dbReference type="ARBA" id="ARBA00023014"/>
    </source>
</evidence>
<dbReference type="GO" id="GO:0004174">
    <property type="term" value="F:electron-transferring-flavoprotein dehydrogenase activity"/>
    <property type="evidence" value="ECO:0007669"/>
    <property type="project" value="UniProtKB-UniRule"/>
</dbReference>
<evidence type="ECO:0000256" key="12">
    <source>
        <dbReference type="ARBA" id="ARBA00023075"/>
    </source>
</evidence>
<comment type="caution">
    <text evidence="17">The sequence shown here is derived from an EMBL/GenBank/DDBJ whole genome shotgun (WGS) entry which is preliminary data.</text>
</comment>
<dbReference type="Gene3D" id="3.30.9.90">
    <property type="match status" value="1"/>
</dbReference>
<dbReference type="GO" id="GO:0051539">
    <property type="term" value="F:4 iron, 4 sulfur cluster binding"/>
    <property type="evidence" value="ECO:0007669"/>
    <property type="project" value="UniProtKB-UniRule"/>
</dbReference>
<accession>A0A919AS54</accession>
<dbReference type="InterPro" id="IPR036188">
    <property type="entry name" value="FAD/NAD-bd_sf"/>
</dbReference>
<dbReference type="Proteomes" id="UP000630923">
    <property type="component" value="Unassembled WGS sequence"/>
</dbReference>
<keyword evidence="10 14" id="KW-0408">Iron</keyword>
<dbReference type="SUPFAM" id="SSF51905">
    <property type="entry name" value="FAD/NAD(P)-binding domain"/>
    <property type="match status" value="1"/>
</dbReference>
<dbReference type="Gene3D" id="3.30.70.20">
    <property type="match status" value="1"/>
</dbReference>
<keyword evidence="12 14" id="KW-0830">Ubiquinone</keyword>
<dbReference type="RefSeq" id="WP_191252077.1">
    <property type="nucleotide sequence ID" value="NZ_BNCI01000002.1"/>
</dbReference>
<dbReference type="AlphaFoldDB" id="A0A919AS54"/>
<dbReference type="PANTHER" id="PTHR10617">
    <property type="entry name" value="ELECTRON TRANSFER FLAVOPROTEIN-UBIQUINONE OXIDOREDUCTASE"/>
    <property type="match status" value="1"/>
</dbReference>
<evidence type="ECO:0000256" key="5">
    <source>
        <dbReference type="ARBA" id="ARBA00022630"/>
    </source>
</evidence>
<reference evidence="17" key="2">
    <citation type="submission" date="2020-09" db="EMBL/GenBank/DDBJ databases">
        <authorList>
            <person name="Sun Q."/>
            <person name="Kim S."/>
        </authorList>
    </citation>
    <scope>NUCLEOTIDE SEQUENCE</scope>
    <source>
        <strain evidence="17">KCTC 42590</strain>
    </source>
</reference>
<feature type="domain" description="ETF-QO/FixX C-terminal" evidence="15">
    <location>
        <begin position="447"/>
        <end position="548"/>
    </location>
</feature>
<dbReference type="InterPro" id="IPR040156">
    <property type="entry name" value="ETF-QO"/>
</dbReference>
<dbReference type="PANTHER" id="PTHR10617:SF107">
    <property type="entry name" value="ELECTRON TRANSFER FLAVOPROTEIN-UBIQUINONE OXIDOREDUCTASE, MITOCHONDRIAL"/>
    <property type="match status" value="1"/>
</dbReference>
<evidence type="ECO:0000256" key="13">
    <source>
        <dbReference type="ARBA" id="ARBA00052682"/>
    </source>
</evidence>
<keyword evidence="6 14" id="KW-0479">Metal-binding</keyword>
<dbReference type="Gene3D" id="3.50.50.60">
    <property type="entry name" value="FAD/NAD(P)-binding domain"/>
    <property type="match status" value="1"/>
</dbReference>
<evidence type="ECO:0000256" key="8">
    <source>
        <dbReference type="ARBA" id="ARBA00022982"/>
    </source>
</evidence>
<feature type="domain" description="ETF-QO/FixC ubiquinone-binding" evidence="16">
    <location>
        <begin position="211"/>
        <end position="303"/>
    </location>
</feature>
<evidence type="ECO:0000256" key="2">
    <source>
        <dbReference type="ARBA" id="ARBA00002819"/>
    </source>
</evidence>
<keyword evidence="11 14" id="KW-0411">Iron-sulfur</keyword>
<evidence type="ECO:0000256" key="9">
    <source>
        <dbReference type="ARBA" id="ARBA00023002"/>
    </source>
</evidence>
<comment type="cofactor">
    <cofactor evidence="14">
        <name>[4Fe-4S] cluster</name>
        <dbReference type="ChEBI" id="CHEBI:49883"/>
    </cofactor>
    <text evidence="14">Binds 1 [4Fe-4S] cluster.</text>
</comment>
<proteinExistence type="predicted"/>
<keyword evidence="4" id="KW-0004">4Fe-4S</keyword>
<keyword evidence="3 14" id="KW-0813">Transport</keyword>
<name>A0A919AS54_9PROT</name>
<dbReference type="Pfam" id="PF13450">
    <property type="entry name" value="NAD_binding_8"/>
    <property type="match status" value="1"/>
</dbReference>
<protein>
    <recommendedName>
        <fullName evidence="14">Electron transfer flavoprotein-ubiquinone oxidoreductase</fullName>
        <shortName evidence="14">ETF-QO</shortName>
        <ecNumber evidence="14">1.5.5.1</ecNumber>
    </recommendedName>
</protein>
<sequence>MERESMEFDVVIVGGGPAGLSAAIRLMQLAQEKDQELMVCVIEKGSEIGAHILSGAVVDPIALNELIPDWKEKGAPLNVPVVDNQHWILSETGKKNMPHFIMPPLMSNDGMYTLSLGNFTRWLAEQAEALGVEVYPGFAGAKVLYDEDGRVCGVGTGDMGVDREGNPKDSFMPGMDLKAKYTLFAEGCRGSLTKEVEAKFGLRDDCEHQTYGIGIKELWDIDPAKHHPGRVIHTQGWPLEEDAGGGFIYHQENNQVAIGFVVTLDYKNPYLSPFDEMQRFKTHPAVKEILEGGRRVSYGARAINEGGLQSVPQLYFPGGALVGCAAGFVNVPRIKGTHNAMKSAMLAAETAFDAIAAGSNGDILLDGYQQAFKDSWIYKDLYKVRNARPALAKFGIALGTLYSGFDMWMNTLGLGALMPTLKHGHKDNEATKKASECTPIDYPKPDGVYSFDKLSSVFLSNTNHEEEQPCHLTLKDASIPMKVNYPEYAGPEQRFCPAGVYEYVGDTEAEKRLQINAQNCVHCKTCDIKDVTQNINWVVPEGAGGPNYPNM</sequence>
<dbReference type="InterPro" id="IPR049398">
    <property type="entry name" value="ETF-QO/FixC_UQ-bd"/>
</dbReference>
<comment type="cofactor">
    <cofactor evidence="1 14">
        <name>FAD</name>
        <dbReference type="ChEBI" id="CHEBI:57692"/>
    </cofactor>
</comment>
<dbReference type="EMBL" id="BNCI01000002">
    <property type="protein sequence ID" value="GHF23571.1"/>
    <property type="molecule type" value="Genomic_DNA"/>
</dbReference>
<evidence type="ECO:0000256" key="10">
    <source>
        <dbReference type="ARBA" id="ARBA00023004"/>
    </source>
</evidence>
<evidence type="ECO:0000256" key="7">
    <source>
        <dbReference type="ARBA" id="ARBA00022827"/>
    </source>
</evidence>
<keyword evidence="7 14" id="KW-0274">FAD</keyword>
<keyword evidence="5 14" id="KW-0285">Flavoprotein</keyword>
<comment type="function">
    <text evidence="2 14">Accepts electrons from ETF and reduces ubiquinone.</text>
</comment>
<evidence type="ECO:0000256" key="3">
    <source>
        <dbReference type="ARBA" id="ARBA00022448"/>
    </source>
</evidence>
<evidence type="ECO:0000313" key="18">
    <source>
        <dbReference type="Proteomes" id="UP000630923"/>
    </source>
</evidence>
<evidence type="ECO:0000256" key="4">
    <source>
        <dbReference type="ARBA" id="ARBA00022485"/>
    </source>
</evidence>
<dbReference type="GO" id="GO:0046872">
    <property type="term" value="F:metal ion binding"/>
    <property type="evidence" value="ECO:0007669"/>
    <property type="project" value="UniProtKB-KW"/>
</dbReference>
<keyword evidence="18" id="KW-1185">Reference proteome</keyword>
<dbReference type="SUPFAM" id="SSF54862">
    <property type="entry name" value="4Fe-4S ferredoxins"/>
    <property type="match status" value="1"/>
</dbReference>
<dbReference type="Pfam" id="PF05187">
    <property type="entry name" value="Fer4_ETF_QO"/>
    <property type="match status" value="1"/>
</dbReference>
<organism evidence="17 18">
    <name type="scientific">Kordiimonas sediminis</name>
    <dbReference type="NCBI Taxonomy" id="1735581"/>
    <lineage>
        <taxon>Bacteria</taxon>
        <taxon>Pseudomonadati</taxon>
        <taxon>Pseudomonadota</taxon>
        <taxon>Alphaproteobacteria</taxon>
        <taxon>Kordiimonadales</taxon>
        <taxon>Kordiimonadaceae</taxon>
        <taxon>Kordiimonas</taxon>
    </lineage>
</organism>
<evidence type="ECO:0000256" key="6">
    <source>
        <dbReference type="ARBA" id="ARBA00022723"/>
    </source>
</evidence>
<evidence type="ECO:0000256" key="1">
    <source>
        <dbReference type="ARBA" id="ARBA00001974"/>
    </source>
</evidence>
<dbReference type="FunFam" id="3.30.70.20:FF:000012">
    <property type="entry name" value="Electron transfer flavoprotein-ubiquinone oxidoreductase, mitochondrial"/>
    <property type="match status" value="1"/>
</dbReference>
<dbReference type="EC" id="1.5.5.1" evidence="14"/>
<keyword evidence="9 14" id="KW-0560">Oxidoreductase</keyword>
<gene>
    <name evidence="17" type="ORF">GCM10017044_17650</name>
</gene>
<evidence type="ECO:0000256" key="14">
    <source>
        <dbReference type="RuleBase" id="RU366068"/>
    </source>
</evidence>
<reference evidence="17" key="1">
    <citation type="journal article" date="2014" name="Int. J. Syst. Evol. Microbiol.">
        <title>Complete genome sequence of Corynebacterium casei LMG S-19264T (=DSM 44701T), isolated from a smear-ripened cheese.</title>
        <authorList>
            <consortium name="US DOE Joint Genome Institute (JGI-PGF)"/>
            <person name="Walter F."/>
            <person name="Albersmeier A."/>
            <person name="Kalinowski J."/>
            <person name="Ruckert C."/>
        </authorList>
    </citation>
    <scope>NUCLEOTIDE SEQUENCE</scope>
    <source>
        <strain evidence="17">KCTC 42590</strain>
    </source>
</reference>
<evidence type="ECO:0000313" key="17">
    <source>
        <dbReference type="EMBL" id="GHF23571.1"/>
    </source>
</evidence>
<dbReference type="PRINTS" id="PR00420">
    <property type="entry name" value="RNGMNOXGNASE"/>
</dbReference>
<dbReference type="Pfam" id="PF21162">
    <property type="entry name" value="ETFQO_UQ-bd"/>
    <property type="match status" value="1"/>
</dbReference>